<accession>A0A915AQQ2</accession>
<evidence type="ECO:0000313" key="1">
    <source>
        <dbReference type="Proteomes" id="UP000887569"/>
    </source>
</evidence>
<name>A0A915AQQ2_PARUN</name>
<dbReference type="AlphaFoldDB" id="A0A915AQQ2"/>
<sequence length="120" mass="13788">MIVERALFKMGQRRANVNSRPSLCIRCHFAHLYHAPRCLSNIFQSVSLLIVYTYDQQWLHLQFNYLSLHCRGGNDDETMSQGGGGGGEGVWFPENKISHDVFPHLNWITALINDRVMIRA</sequence>
<proteinExistence type="predicted"/>
<keyword evidence="1" id="KW-1185">Reference proteome</keyword>
<reference evidence="2" key="1">
    <citation type="submission" date="2022-11" db="UniProtKB">
        <authorList>
            <consortium name="WormBaseParasite"/>
        </authorList>
    </citation>
    <scope>IDENTIFICATION</scope>
</reference>
<dbReference type="WBParaSite" id="PgR013_g033_t01">
    <property type="protein sequence ID" value="PgR013_g033_t01"/>
    <property type="gene ID" value="PgR013_g033"/>
</dbReference>
<organism evidence="1 2">
    <name type="scientific">Parascaris univalens</name>
    <name type="common">Nematode worm</name>
    <dbReference type="NCBI Taxonomy" id="6257"/>
    <lineage>
        <taxon>Eukaryota</taxon>
        <taxon>Metazoa</taxon>
        <taxon>Ecdysozoa</taxon>
        <taxon>Nematoda</taxon>
        <taxon>Chromadorea</taxon>
        <taxon>Rhabditida</taxon>
        <taxon>Spirurina</taxon>
        <taxon>Ascaridomorpha</taxon>
        <taxon>Ascaridoidea</taxon>
        <taxon>Ascarididae</taxon>
        <taxon>Parascaris</taxon>
    </lineage>
</organism>
<evidence type="ECO:0000313" key="2">
    <source>
        <dbReference type="WBParaSite" id="PgR013_g033_t01"/>
    </source>
</evidence>
<dbReference type="Proteomes" id="UP000887569">
    <property type="component" value="Unplaced"/>
</dbReference>
<protein>
    <submittedName>
        <fullName evidence="2">Uncharacterized protein</fullName>
    </submittedName>
</protein>